<keyword evidence="1" id="KW-0472">Membrane</keyword>
<dbReference type="EMBL" id="JAYWLU010000017">
    <property type="protein sequence ID" value="MEX3595848.1"/>
    <property type="molecule type" value="Genomic_DNA"/>
</dbReference>
<evidence type="ECO:0000313" key="2">
    <source>
        <dbReference type="EMBL" id="MEX3595848.1"/>
    </source>
</evidence>
<dbReference type="Proteomes" id="UP001558481">
    <property type="component" value="Unassembled WGS sequence"/>
</dbReference>
<dbReference type="InterPro" id="IPR046094">
    <property type="entry name" value="DUF6112"/>
</dbReference>
<feature type="transmembrane region" description="Helical" evidence="1">
    <location>
        <begin position="20"/>
        <end position="49"/>
    </location>
</feature>
<dbReference type="RefSeq" id="WP_368629938.1">
    <property type="nucleotide sequence ID" value="NZ_JAYWLU010000017.1"/>
</dbReference>
<gene>
    <name evidence="2" type="ORF">VVR66_14105</name>
</gene>
<proteinExistence type="predicted"/>
<organism evidence="2 3">
    <name type="scientific">Kocuria carniphila</name>
    <dbReference type="NCBI Taxonomy" id="262208"/>
    <lineage>
        <taxon>Bacteria</taxon>
        <taxon>Bacillati</taxon>
        <taxon>Actinomycetota</taxon>
        <taxon>Actinomycetes</taxon>
        <taxon>Micrococcales</taxon>
        <taxon>Micrococcaceae</taxon>
        <taxon>Kocuria</taxon>
    </lineage>
</organism>
<dbReference type="Pfam" id="PF19607">
    <property type="entry name" value="DUF6112"/>
    <property type="match status" value="1"/>
</dbReference>
<accession>A0ABV3V505</accession>
<reference evidence="2 3" key="1">
    <citation type="journal article" date="2024" name="Fungal Genet. Biol.">
        <title>The porcine skin microbiome exhibits broad fungal antagonism.</title>
        <authorList>
            <person name="De La Cruz K.F."/>
            <person name="Townsend E.C."/>
            <person name="Alex Cheong J.Z."/>
            <person name="Salamzade R."/>
            <person name="Liu A."/>
            <person name="Sandstrom S."/>
            <person name="Davila E."/>
            <person name="Huang L."/>
            <person name="Xu K.H."/>
            <person name="Wu S.Y."/>
            <person name="Meudt J.J."/>
            <person name="Shanmuganayagam D."/>
            <person name="Gibson A.L.F."/>
            <person name="Kalan L.R."/>
        </authorList>
    </citation>
    <scope>NUCLEOTIDE SEQUENCE [LARGE SCALE GENOMIC DNA]</scope>
    <source>
        <strain evidence="2 3">LK2625</strain>
    </source>
</reference>
<comment type="caution">
    <text evidence="2">The sequence shown here is derived from an EMBL/GenBank/DDBJ whole genome shotgun (WGS) entry which is preliminary data.</text>
</comment>
<evidence type="ECO:0000256" key="1">
    <source>
        <dbReference type="SAM" id="Phobius"/>
    </source>
</evidence>
<keyword evidence="1" id="KW-0812">Transmembrane</keyword>
<evidence type="ECO:0000313" key="3">
    <source>
        <dbReference type="Proteomes" id="UP001558481"/>
    </source>
</evidence>
<keyword evidence="1" id="KW-1133">Transmembrane helix</keyword>
<sequence>MPTLAVTVFPDFDAVGGRDLILEVLGALLTIVLVAAVLSLLVSAILWALGSGSGNYRLAETGRVGVLVSLGVACFAGAGAAWMNFLIDLGPTL</sequence>
<feature type="transmembrane region" description="Helical" evidence="1">
    <location>
        <begin position="61"/>
        <end position="87"/>
    </location>
</feature>
<name>A0ABV3V505_9MICC</name>
<protein>
    <submittedName>
        <fullName evidence="2">DUF6112 family protein</fullName>
    </submittedName>
</protein>
<keyword evidence="3" id="KW-1185">Reference proteome</keyword>